<dbReference type="SMART" id="SM00554">
    <property type="entry name" value="FAS1"/>
    <property type="match status" value="1"/>
</dbReference>
<accession>A0A1E7EIX2</accession>
<protein>
    <submittedName>
        <fullName evidence="2">Beta-Ig-H3/fasciclin</fullName>
    </submittedName>
</protein>
<dbReference type="Proteomes" id="UP000095751">
    <property type="component" value="Unassembled WGS sequence"/>
</dbReference>
<evidence type="ECO:0000313" key="2">
    <source>
        <dbReference type="EMBL" id="OEU05844.1"/>
    </source>
</evidence>
<feature type="non-terminal residue" evidence="2">
    <location>
        <position position="1"/>
    </location>
</feature>
<dbReference type="AlphaFoldDB" id="A0A1E7EIX2"/>
<dbReference type="OrthoDB" id="44517at2759"/>
<keyword evidence="3" id="KW-1185">Reference proteome</keyword>
<dbReference type="Gene3D" id="2.30.180.10">
    <property type="entry name" value="FAS1 domain"/>
    <property type="match status" value="1"/>
</dbReference>
<dbReference type="PROSITE" id="PS50213">
    <property type="entry name" value="FAS1"/>
    <property type="match status" value="1"/>
</dbReference>
<dbReference type="InParanoid" id="A0A1E7EIX2"/>
<dbReference type="EMBL" id="KV784454">
    <property type="protein sequence ID" value="OEU05844.1"/>
    <property type="molecule type" value="Genomic_DNA"/>
</dbReference>
<gene>
    <name evidence="2" type="ORF">FRACYDRAFT_165138</name>
</gene>
<organism evidence="2 3">
    <name type="scientific">Fragilariopsis cylindrus CCMP1102</name>
    <dbReference type="NCBI Taxonomy" id="635003"/>
    <lineage>
        <taxon>Eukaryota</taxon>
        <taxon>Sar</taxon>
        <taxon>Stramenopiles</taxon>
        <taxon>Ochrophyta</taxon>
        <taxon>Bacillariophyta</taxon>
        <taxon>Bacillariophyceae</taxon>
        <taxon>Bacillariophycidae</taxon>
        <taxon>Bacillariales</taxon>
        <taxon>Bacillariaceae</taxon>
        <taxon>Fragilariopsis</taxon>
    </lineage>
</organism>
<dbReference type="PANTHER" id="PTHR10900:SF77">
    <property type="entry name" value="FI19380P1"/>
    <property type="match status" value="1"/>
</dbReference>
<dbReference type="PANTHER" id="PTHR10900">
    <property type="entry name" value="PERIOSTIN-RELATED"/>
    <property type="match status" value="1"/>
</dbReference>
<name>A0A1E7EIX2_9STRA</name>
<dbReference type="GO" id="GO:0005615">
    <property type="term" value="C:extracellular space"/>
    <property type="evidence" value="ECO:0007669"/>
    <property type="project" value="TreeGrafter"/>
</dbReference>
<dbReference type="KEGG" id="fcy:FRACYDRAFT_165138"/>
<proteinExistence type="predicted"/>
<feature type="non-terminal residue" evidence="2">
    <location>
        <position position="140"/>
    </location>
</feature>
<dbReference type="SUPFAM" id="SSF82153">
    <property type="entry name" value="FAS1 domain"/>
    <property type="match status" value="1"/>
</dbReference>
<dbReference type="InterPro" id="IPR036378">
    <property type="entry name" value="FAS1_dom_sf"/>
</dbReference>
<evidence type="ECO:0000259" key="1">
    <source>
        <dbReference type="PROSITE" id="PS50213"/>
    </source>
</evidence>
<dbReference type="FunFam" id="2.30.180.10:FF:000032">
    <property type="entry name" value="Fasciclin domain-containing protein, putative"/>
    <property type="match status" value="1"/>
</dbReference>
<dbReference type="Pfam" id="PF02469">
    <property type="entry name" value="Fasciclin"/>
    <property type="match status" value="1"/>
</dbReference>
<evidence type="ECO:0000313" key="3">
    <source>
        <dbReference type="Proteomes" id="UP000095751"/>
    </source>
</evidence>
<feature type="domain" description="FAS1" evidence="1">
    <location>
        <begin position="1"/>
        <end position="137"/>
    </location>
</feature>
<dbReference type="InterPro" id="IPR050904">
    <property type="entry name" value="Adhesion/Biosynth-related"/>
</dbReference>
<sequence>DIACNDPQFSTLCSLVVKADLVDKLNSNDPFLQKTVFAPNNDAFSRLSEDTLEALLNDTDALVDVLLYHIAPGKIMSDDLECGVSTEMASSASTTTLCGKDGTFYQAGDGVTAGLPQIIAADIETCYGVIHVIDEVLLPG</sequence>
<reference evidence="2 3" key="1">
    <citation type="submission" date="2016-09" db="EMBL/GenBank/DDBJ databases">
        <title>Extensive genetic diversity and differential bi-allelic expression allows diatom success in the polar Southern Ocean.</title>
        <authorList>
            <consortium name="DOE Joint Genome Institute"/>
            <person name="Mock T."/>
            <person name="Otillar R.P."/>
            <person name="Strauss J."/>
            <person name="Dupont C."/>
            <person name="Frickenhaus S."/>
            <person name="Maumus F."/>
            <person name="Mcmullan M."/>
            <person name="Sanges R."/>
            <person name="Schmutz J."/>
            <person name="Toseland A."/>
            <person name="Valas R."/>
            <person name="Veluchamy A."/>
            <person name="Ward B.J."/>
            <person name="Allen A."/>
            <person name="Barry K."/>
            <person name="Falciatore A."/>
            <person name="Ferrante M."/>
            <person name="Fortunato A.E."/>
            <person name="Gloeckner G."/>
            <person name="Gruber A."/>
            <person name="Hipkin R."/>
            <person name="Janech M."/>
            <person name="Kroth P."/>
            <person name="Leese F."/>
            <person name="Lindquist E."/>
            <person name="Lyon B.R."/>
            <person name="Martin J."/>
            <person name="Mayer C."/>
            <person name="Parker M."/>
            <person name="Quesneville H."/>
            <person name="Raymond J."/>
            <person name="Uhlig C."/>
            <person name="Valentin K.U."/>
            <person name="Worden A.Z."/>
            <person name="Armbrust E.V."/>
            <person name="Bowler C."/>
            <person name="Green B."/>
            <person name="Moulton V."/>
            <person name="Van Oosterhout C."/>
            <person name="Grigoriev I."/>
        </authorList>
    </citation>
    <scope>NUCLEOTIDE SEQUENCE [LARGE SCALE GENOMIC DNA]</scope>
    <source>
        <strain evidence="2 3">CCMP1102</strain>
    </source>
</reference>
<dbReference type="InterPro" id="IPR000782">
    <property type="entry name" value="FAS1_domain"/>
</dbReference>